<keyword evidence="1" id="KW-0732">Signal</keyword>
<protein>
    <submittedName>
        <fullName evidence="2">Uncharacterized protein</fullName>
    </submittedName>
</protein>
<evidence type="ECO:0000256" key="1">
    <source>
        <dbReference type="SAM" id="SignalP"/>
    </source>
</evidence>
<accession>A0A8J5XWW4</accession>
<feature type="signal peptide" evidence="1">
    <location>
        <begin position="1"/>
        <end position="15"/>
    </location>
</feature>
<organism evidence="2 3">
    <name type="scientific">Diacronema lutheri</name>
    <name type="common">Unicellular marine alga</name>
    <name type="synonym">Monochrysis lutheri</name>
    <dbReference type="NCBI Taxonomy" id="2081491"/>
    <lineage>
        <taxon>Eukaryota</taxon>
        <taxon>Haptista</taxon>
        <taxon>Haptophyta</taxon>
        <taxon>Pavlovophyceae</taxon>
        <taxon>Pavlovales</taxon>
        <taxon>Pavlovaceae</taxon>
        <taxon>Diacronema</taxon>
    </lineage>
</organism>
<name>A0A8J5XWW4_DIALT</name>
<dbReference type="OMA" id="TSLMAYT"/>
<dbReference type="OrthoDB" id="200159at2759"/>
<evidence type="ECO:0000313" key="2">
    <source>
        <dbReference type="EMBL" id="KAG8470157.1"/>
    </source>
</evidence>
<evidence type="ECO:0000313" key="3">
    <source>
        <dbReference type="Proteomes" id="UP000751190"/>
    </source>
</evidence>
<dbReference type="EMBL" id="JAGTXO010000001">
    <property type="protein sequence ID" value="KAG8470157.1"/>
    <property type="molecule type" value="Genomic_DNA"/>
</dbReference>
<dbReference type="AlphaFoldDB" id="A0A8J5XWW4"/>
<gene>
    <name evidence="2" type="ORF">KFE25_008578</name>
</gene>
<keyword evidence="3" id="KW-1185">Reference proteome</keyword>
<reference evidence="2" key="1">
    <citation type="submission" date="2021-05" db="EMBL/GenBank/DDBJ databases">
        <title>The genome of the haptophyte Pavlova lutheri (Diacronema luteri, Pavlovales) - a model for lipid biosynthesis in eukaryotic algae.</title>
        <authorList>
            <person name="Hulatt C.J."/>
            <person name="Posewitz M.C."/>
        </authorList>
    </citation>
    <scope>NUCLEOTIDE SEQUENCE</scope>
    <source>
        <strain evidence="2">NIVA-4/92</strain>
    </source>
</reference>
<comment type="caution">
    <text evidence="2">The sequence shown here is derived from an EMBL/GenBank/DDBJ whole genome shotgun (WGS) entry which is preliminary data.</text>
</comment>
<sequence length="185" mass="19948">MAVVAQFVCALLAAAGPGPRPALRRSVLTSAAAFGVGVALPKPPARAADPNDTGRLVLGYKEIEGLLKNWDEQTTTKEGARNADAVRKVLGLRSTSDPLFQLDKLLQKSVSKTDPDRLEEWIAAVDSLSTHVNNANEFAYTAAFGEYNPGGGKDQVEKYLEMSRKELVLVSEELKKVIDLLNLAV</sequence>
<feature type="chain" id="PRO_5035306375" evidence="1">
    <location>
        <begin position="16"/>
        <end position="185"/>
    </location>
</feature>
<proteinExistence type="predicted"/>
<dbReference type="Proteomes" id="UP000751190">
    <property type="component" value="Unassembled WGS sequence"/>
</dbReference>